<sequence>MKIRYSLLSVAIAIACQPLMAEEADTAVQAVEHILVTSDFSVRNLQTLPASVSVVGQQEITARQAQHLEQILNVAPNVNFSSGASRGRFVQIRGIGERSQFAEPINPSVGFVIDEMDFSGIAAIGTLFDVQQVEVLKGPQATEFGAAALAGVIKIQTMEAGSDSPGRVSLSLAENNSWSAGVAQGGELTDKLLYRVSAQQYKSDGFIENLHLHRDDTGQRDELTSRLKLKYLANDDLTLALNYQYFDINNGYDAFTQTNDGKTRSDQPGYDKQQTHALSLQADWHLDWATLKAIGTWSDSEMQYGYDDDWLYDGYPGGYTAFDAYARERDTHSLELRLSSSASAKWFNGTTDWVLGVYSKNVDEVLTREYDYLDGVFRSDYEPQNHAIYVQTISQLNDKTRLTVGLRFDKFDIEYVDSDGFVASVSDDMLGGKLVLDHQVTEQTLVYAGVSRGYKAGGFNLDEQVSADKRNYAPEYSWNYELGVKGSNVDGDLTLHVAGFYMQRKDTQISDYQLIPSTGQAAEFIDIIANADIGTNYGLEVESRWQVNSNLGLYANLGWLRASFEDYTNAKGEYVNKRDQAQSPRYTFNLGMDWRLAENWHWHLETDGKDGFYFSDGHNEQADAEVLVHTRLSWQHNDWTVSLWGQNLFDREYHVRGFYFNNEPEDGYDQDNSRLYTQLGDGRLLGISVDYLF</sequence>
<dbReference type="InterPro" id="IPR039426">
    <property type="entry name" value="TonB-dep_rcpt-like"/>
</dbReference>
<evidence type="ECO:0000259" key="17">
    <source>
        <dbReference type="Pfam" id="PF07715"/>
    </source>
</evidence>
<dbReference type="PROSITE" id="PS01156">
    <property type="entry name" value="TONB_DEPENDENT_REC_2"/>
    <property type="match status" value="1"/>
</dbReference>
<keyword evidence="8" id="KW-0406">Ion transport</keyword>
<dbReference type="SUPFAM" id="SSF56935">
    <property type="entry name" value="Porins"/>
    <property type="match status" value="1"/>
</dbReference>
<dbReference type="EMBL" id="BAAAEI010000020">
    <property type="protein sequence ID" value="GAA0365741.1"/>
    <property type="molecule type" value="Genomic_DNA"/>
</dbReference>
<keyword evidence="9 14" id="KW-0798">TonB box</keyword>
<keyword evidence="19" id="KW-1185">Reference proteome</keyword>
<evidence type="ECO:0000256" key="6">
    <source>
        <dbReference type="ARBA" id="ARBA00022729"/>
    </source>
</evidence>
<dbReference type="InterPro" id="IPR012910">
    <property type="entry name" value="Plug_dom"/>
</dbReference>
<dbReference type="CDD" id="cd01347">
    <property type="entry name" value="ligand_gated_channel"/>
    <property type="match status" value="1"/>
</dbReference>
<evidence type="ECO:0000256" key="10">
    <source>
        <dbReference type="ARBA" id="ARBA00023136"/>
    </source>
</evidence>
<feature type="domain" description="TonB-dependent receptor plug" evidence="17">
    <location>
        <begin position="45"/>
        <end position="152"/>
    </location>
</feature>
<keyword evidence="2 12" id="KW-0813">Transport</keyword>
<protein>
    <submittedName>
        <fullName evidence="18">TonB-dependent receptor</fullName>
    </submittedName>
</protein>
<evidence type="ECO:0000256" key="5">
    <source>
        <dbReference type="ARBA" id="ARBA00022692"/>
    </source>
</evidence>
<dbReference type="PROSITE" id="PS52016">
    <property type="entry name" value="TONB_DEPENDENT_REC_3"/>
    <property type="match status" value="1"/>
</dbReference>
<dbReference type="Proteomes" id="UP001501757">
    <property type="component" value="Unassembled WGS sequence"/>
</dbReference>
<feature type="signal peptide" evidence="15">
    <location>
        <begin position="1"/>
        <end position="21"/>
    </location>
</feature>
<evidence type="ECO:0000256" key="3">
    <source>
        <dbReference type="ARBA" id="ARBA00022452"/>
    </source>
</evidence>
<dbReference type="Pfam" id="PF00593">
    <property type="entry name" value="TonB_dep_Rec_b-barrel"/>
    <property type="match status" value="1"/>
</dbReference>
<feature type="chain" id="PRO_5046689411" evidence="15">
    <location>
        <begin position="22"/>
        <end position="693"/>
    </location>
</feature>
<evidence type="ECO:0000256" key="13">
    <source>
        <dbReference type="PROSITE-ProRule" id="PRU10144"/>
    </source>
</evidence>
<name>A0ABN0XJJ1_9ALTE</name>
<keyword evidence="11 12" id="KW-0998">Cell outer membrane</keyword>
<dbReference type="PROSITE" id="PS51257">
    <property type="entry name" value="PROKAR_LIPOPROTEIN"/>
    <property type="match status" value="1"/>
</dbReference>
<reference evidence="18 19" key="1">
    <citation type="journal article" date="2019" name="Int. J. Syst. Evol. Microbiol.">
        <title>The Global Catalogue of Microorganisms (GCM) 10K type strain sequencing project: providing services to taxonomists for standard genome sequencing and annotation.</title>
        <authorList>
            <consortium name="The Broad Institute Genomics Platform"/>
            <consortium name="The Broad Institute Genome Sequencing Center for Infectious Disease"/>
            <person name="Wu L."/>
            <person name="Ma J."/>
        </authorList>
    </citation>
    <scope>NUCLEOTIDE SEQUENCE [LARGE SCALE GENOMIC DNA]</scope>
    <source>
        <strain evidence="18 19">JCM 13378</strain>
    </source>
</reference>
<evidence type="ECO:0000256" key="15">
    <source>
        <dbReference type="SAM" id="SignalP"/>
    </source>
</evidence>
<keyword evidence="5 12" id="KW-0812">Transmembrane</keyword>
<feature type="short sequence motif" description="TonB C-terminal box" evidence="13">
    <location>
        <begin position="676"/>
        <end position="693"/>
    </location>
</feature>
<evidence type="ECO:0000256" key="2">
    <source>
        <dbReference type="ARBA" id="ARBA00022448"/>
    </source>
</evidence>
<evidence type="ECO:0000256" key="12">
    <source>
        <dbReference type="PROSITE-ProRule" id="PRU01360"/>
    </source>
</evidence>
<organism evidence="18 19">
    <name type="scientific">Bowmanella denitrificans</name>
    <dbReference type="NCBI Taxonomy" id="366582"/>
    <lineage>
        <taxon>Bacteria</taxon>
        <taxon>Pseudomonadati</taxon>
        <taxon>Pseudomonadota</taxon>
        <taxon>Gammaproteobacteria</taxon>
        <taxon>Alteromonadales</taxon>
        <taxon>Alteromonadaceae</taxon>
        <taxon>Bowmanella</taxon>
    </lineage>
</organism>
<evidence type="ECO:0000256" key="4">
    <source>
        <dbReference type="ARBA" id="ARBA00022496"/>
    </source>
</evidence>
<keyword evidence="6 15" id="KW-0732">Signal</keyword>
<evidence type="ECO:0000313" key="18">
    <source>
        <dbReference type="EMBL" id="GAA0365741.1"/>
    </source>
</evidence>
<dbReference type="Pfam" id="PF07715">
    <property type="entry name" value="Plug"/>
    <property type="match status" value="1"/>
</dbReference>
<keyword evidence="18" id="KW-0675">Receptor</keyword>
<evidence type="ECO:0000259" key="16">
    <source>
        <dbReference type="Pfam" id="PF00593"/>
    </source>
</evidence>
<comment type="caution">
    <text evidence="18">The sequence shown here is derived from an EMBL/GenBank/DDBJ whole genome shotgun (WGS) entry which is preliminary data.</text>
</comment>
<dbReference type="PANTHER" id="PTHR32552:SF81">
    <property type="entry name" value="TONB-DEPENDENT OUTER MEMBRANE RECEPTOR"/>
    <property type="match status" value="1"/>
</dbReference>
<evidence type="ECO:0000256" key="8">
    <source>
        <dbReference type="ARBA" id="ARBA00023065"/>
    </source>
</evidence>
<evidence type="ECO:0000256" key="14">
    <source>
        <dbReference type="RuleBase" id="RU003357"/>
    </source>
</evidence>
<keyword evidence="3 12" id="KW-1134">Transmembrane beta strand</keyword>
<evidence type="ECO:0000256" key="11">
    <source>
        <dbReference type="ARBA" id="ARBA00023237"/>
    </source>
</evidence>
<dbReference type="Gene3D" id="2.40.170.20">
    <property type="entry name" value="TonB-dependent receptor, beta-barrel domain"/>
    <property type="match status" value="1"/>
</dbReference>
<proteinExistence type="inferred from homology"/>
<keyword evidence="10 12" id="KW-0472">Membrane</keyword>
<dbReference type="PANTHER" id="PTHR32552">
    <property type="entry name" value="FERRICHROME IRON RECEPTOR-RELATED"/>
    <property type="match status" value="1"/>
</dbReference>
<dbReference type="RefSeq" id="WP_343846302.1">
    <property type="nucleotide sequence ID" value="NZ_BAAAEI010000020.1"/>
</dbReference>
<evidence type="ECO:0000256" key="7">
    <source>
        <dbReference type="ARBA" id="ARBA00023004"/>
    </source>
</evidence>
<dbReference type="InterPro" id="IPR010917">
    <property type="entry name" value="TonB_rcpt_CS"/>
</dbReference>
<dbReference type="InterPro" id="IPR000531">
    <property type="entry name" value="Beta-barrel_TonB"/>
</dbReference>
<gene>
    <name evidence="18" type="ORF">GCM10009092_32650</name>
</gene>
<evidence type="ECO:0000313" key="19">
    <source>
        <dbReference type="Proteomes" id="UP001501757"/>
    </source>
</evidence>
<feature type="domain" description="TonB-dependent receptor-like beta-barrel" evidence="16">
    <location>
        <begin position="234"/>
        <end position="648"/>
    </location>
</feature>
<accession>A0ABN0XJJ1</accession>
<comment type="similarity">
    <text evidence="12 14">Belongs to the TonB-dependent receptor family.</text>
</comment>
<evidence type="ECO:0000256" key="9">
    <source>
        <dbReference type="ARBA" id="ARBA00023077"/>
    </source>
</evidence>
<evidence type="ECO:0000256" key="1">
    <source>
        <dbReference type="ARBA" id="ARBA00004571"/>
    </source>
</evidence>
<keyword evidence="7" id="KW-0408">Iron</keyword>
<dbReference type="InterPro" id="IPR036942">
    <property type="entry name" value="Beta-barrel_TonB_sf"/>
</dbReference>
<comment type="subcellular location">
    <subcellularLocation>
        <location evidence="1 12">Cell outer membrane</location>
        <topology evidence="1 12">Multi-pass membrane protein</topology>
    </subcellularLocation>
</comment>
<keyword evidence="4" id="KW-0410">Iron transport</keyword>